<dbReference type="Proteomes" id="UP000027153">
    <property type="component" value="Unassembled WGS sequence"/>
</dbReference>
<dbReference type="RefSeq" id="WP_048090486.1">
    <property type="nucleotide sequence ID" value="NZ_JMIY01000003.1"/>
</dbReference>
<organism evidence="2 3">
    <name type="scientific">Candidatus Methanoperedens nitratireducens</name>
    <dbReference type="NCBI Taxonomy" id="1392998"/>
    <lineage>
        <taxon>Archaea</taxon>
        <taxon>Methanobacteriati</taxon>
        <taxon>Methanobacteriota</taxon>
        <taxon>Stenosarchaea group</taxon>
        <taxon>Methanomicrobia</taxon>
        <taxon>Methanosarcinales</taxon>
        <taxon>ANME-2 cluster</taxon>
        <taxon>Candidatus Methanoperedentaceae</taxon>
        <taxon>Candidatus Methanoperedens</taxon>
    </lineage>
</organism>
<protein>
    <submittedName>
        <fullName evidence="2">Uncharacterized protein</fullName>
    </submittedName>
</protein>
<dbReference type="EMBL" id="JMIY01000003">
    <property type="protein sequence ID" value="KCZ72344.1"/>
    <property type="molecule type" value="Genomic_DNA"/>
</dbReference>
<accession>A0A062V9B0</accession>
<keyword evidence="1" id="KW-0472">Membrane</keyword>
<keyword evidence="1" id="KW-1133">Transmembrane helix</keyword>
<sequence>MNRQLEWYRYLVYNKSVPGGLFTLIHMPFMLAFLSLVIVGTVALQVIDYAVLVLSLAVVFLLLYGEHMLDDTTLAGKPWRTVFGDATLVSAGVCLFILASLIGIYANRLLESPFPGVAVGTGILFCVLYGLELWSFHTVEFGALGMAAIPVSSYLAQVLAAGLDVNPVIIAGLGIFGFGYGYVMLALYEHTKTQEYKIAWRLLGLHFLLIYALAGALSSGRVWMR</sequence>
<feature type="transmembrane region" description="Helical" evidence="1">
    <location>
        <begin position="21"/>
        <end position="40"/>
    </location>
</feature>
<evidence type="ECO:0000313" key="2">
    <source>
        <dbReference type="EMBL" id="KCZ72344.1"/>
    </source>
</evidence>
<evidence type="ECO:0000313" key="3">
    <source>
        <dbReference type="Proteomes" id="UP000027153"/>
    </source>
</evidence>
<gene>
    <name evidence="2" type="ORF">ANME2D_01750</name>
</gene>
<feature type="transmembrane region" description="Helical" evidence="1">
    <location>
        <begin position="143"/>
        <end position="163"/>
    </location>
</feature>
<feature type="transmembrane region" description="Helical" evidence="1">
    <location>
        <begin position="169"/>
        <end position="188"/>
    </location>
</feature>
<name>A0A062V9B0_9EURY</name>
<feature type="transmembrane region" description="Helical" evidence="1">
    <location>
        <begin position="46"/>
        <end position="65"/>
    </location>
</feature>
<feature type="transmembrane region" description="Helical" evidence="1">
    <location>
        <begin position="86"/>
        <end position="106"/>
    </location>
</feature>
<keyword evidence="1" id="KW-0812">Transmembrane</keyword>
<evidence type="ECO:0000256" key="1">
    <source>
        <dbReference type="SAM" id="Phobius"/>
    </source>
</evidence>
<feature type="transmembrane region" description="Helical" evidence="1">
    <location>
        <begin position="112"/>
        <end position="131"/>
    </location>
</feature>
<proteinExistence type="predicted"/>
<feature type="transmembrane region" description="Helical" evidence="1">
    <location>
        <begin position="200"/>
        <end position="224"/>
    </location>
</feature>
<comment type="caution">
    <text evidence="2">The sequence shown here is derived from an EMBL/GenBank/DDBJ whole genome shotgun (WGS) entry which is preliminary data.</text>
</comment>
<reference evidence="2 3" key="1">
    <citation type="journal article" date="2013" name="Nature">
        <title>Anaerobic oxidation of methane coupled to nitrate reduction in a novel archaeal lineage.</title>
        <authorList>
            <person name="Haroon M.F."/>
            <person name="Hu S."/>
            <person name="Shi Y."/>
            <person name="Imelfort M."/>
            <person name="Keller J."/>
            <person name="Hugenholtz P."/>
            <person name="Yuan Z."/>
            <person name="Tyson G.W."/>
        </authorList>
    </citation>
    <scope>NUCLEOTIDE SEQUENCE [LARGE SCALE GENOMIC DNA]</scope>
    <source>
        <strain evidence="2 3">ANME-2d</strain>
    </source>
</reference>
<dbReference type="AlphaFoldDB" id="A0A062V9B0"/>
<keyword evidence="3" id="KW-1185">Reference proteome</keyword>